<name>A0ABU2NV56_9ACTN</name>
<dbReference type="InterPro" id="IPR007804">
    <property type="entry name" value="GvpG"/>
</dbReference>
<comment type="caution">
    <text evidence="2">The sequence shown here is derived from an EMBL/GenBank/DDBJ whole genome shotgun (WGS) entry which is preliminary data.</text>
</comment>
<protein>
    <submittedName>
        <fullName evidence="2">Gas vesicle protein GvpG</fullName>
    </submittedName>
</protein>
<evidence type="ECO:0000313" key="3">
    <source>
        <dbReference type="Proteomes" id="UP001183414"/>
    </source>
</evidence>
<dbReference type="Pfam" id="PF05120">
    <property type="entry name" value="GvpG"/>
    <property type="match status" value="1"/>
</dbReference>
<accession>A0ABU2NV56</accession>
<dbReference type="EMBL" id="JAVREQ010000018">
    <property type="protein sequence ID" value="MDT0380862.1"/>
    <property type="molecule type" value="Genomic_DNA"/>
</dbReference>
<evidence type="ECO:0000313" key="2">
    <source>
        <dbReference type="EMBL" id="MDT0380862.1"/>
    </source>
</evidence>
<proteinExistence type="predicted"/>
<reference evidence="3" key="1">
    <citation type="submission" date="2023-07" db="EMBL/GenBank/DDBJ databases">
        <title>30 novel species of actinomycetes from the DSMZ collection.</title>
        <authorList>
            <person name="Nouioui I."/>
        </authorList>
    </citation>
    <scope>NUCLEOTIDE SEQUENCE [LARGE SCALE GENOMIC DNA]</scope>
    <source>
        <strain evidence="3">DSM 42041</strain>
    </source>
</reference>
<evidence type="ECO:0000256" key="1">
    <source>
        <dbReference type="SAM" id="MobiDB-lite"/>
    </source>
</evidence>
<feature type="compositionally biased region" description="Polar residues" evidence="1">
    <location>
        <begin position="116"/>
        <end position="125"/>
    </location>
</feature>
<feature type="region of interest" description="Disordered" evidence="1">
    <location>
        <begin position="98"/>
        <end position="125"/>
    </location>
</feature>
<organism evidence="2 3">
    <name type="scientific">Streptomyces hazeniae</name>
    <dbReference type="NCBI Taxonomy" id="3075538"/>
    <lineage>
        <taxon>Bacteria</taxon>
        <taxon>Bacillati</taxon>
        <taxon>Actinomycetota</taxon>
        <taxon>Actinomycetes</taxon>
        <taxon>Kitasatosporales</taxon>
        <taxon>Streptomycetaceae</taxon>
        <taxon>Streptomyces</taxon>
    </lineage>
</organism>
<keyword evidence="3" id="KW-1185">Reference proteome</keyword>
<feature type="region of interest" description="Disordered" evidence="1">
    <location>
        <begin position="53"/>
        <end position="78"/>
    </location>
</feature>
<gene>
    <name evidence="2" type="ORF">RM572_19090</name>
</gene>
<sequence length="125" mass="13681">MWVADRRADTAEEELRAPAAVHMRVRALNDILEAGEISLHEFEQEEERLLDLLEPPAPPAPAGRADATPLPGRHGCHRTASCSRRAWWAVTSWVAPGRPSWRSPSPPGCWGGARASTRNGCSPRA</sequence>
<dbReference type="Proteomes" id="UP001183414">
    <property type="component" value="Unassembled WGS sequence"/>
</dbReference>